<accession>A0A4Y1R3X2</accession>
<dbReference type="GO" id="GO:0008233">
    <property type="term" value="F:peptidase activity"/>
    <property type="evidence" value="ECO:0007669"/>
    <property type="project" value="UniProtKB-KW"/>
</dbReference>
<dbReference type="EMBL" id="AP019299">
    <property type="protein sequence ID" value="BBG98825.1"/>
    <property type="molecule type" value="Genomic_DNA"/>
</dbReference>
<keyword evidence="3" id="KW-0808">Transferase</keyword>
<dbReference type="InterPro" id="IPR050951">
    <property type="entry name" value="Retrovirus_Pol_polyprotein"/>
</dbReference>
<dbReference type="PANTHER" id="PTHR37984:SF5">
    <property type="entry name" value="PROTEIN NYNRIN-LIKE"/>
    <property type="match status" value="1"/>
</dbReference>
<evidence type="ECO:0000256" key="7">
    <source>
        <dbReference type="ARBA" id="ARBA00022801"/>
    </source>
</evidence>
<dbReference type="InterPro" id="IPR041373">
    <property type="entry name" value="RT_RNaseH"/>
</dbReference>
<evidence type="ECO:0000256" key="2">
    <source>
        <dbReference type="ARBA" id="ARBA00022670"/>
    </source>
</evidence>
<evidence type="ECO:0000256" key="5">
    <source>
        <dbReference type="ARBA" id="ARBA00022722"/>
    </source>
</evidence>
<dbReference type="Gene3D" id="2.40.70.10">
    <property type="entry name" value="Acid Proteases"/>
    <property type="match status" value="1"/>
</dbReference>
<evidence type="ECO:0000256" key="9">
    <source>
        <dbReference type="SAM" id="MobiDB-lite"/>
    </source>
</evidence>
<feature type="compositionally biased region" description="Basic and acidic residues" evidence="9">
    <location>
        <begin position="98"/>
        <end position="108"/>
    </location>
</feature>
<keyword evidence="7" id="KW-0378">Hydrolase</keyword>
<evidence type="ECO:0000256" key="1">
    <source>
        <dbReference type="ARBA" id="ARBA00012493"/>
    </source>
</evidence>
<gene>
    <name evidence="11" type="ORF">Prudu_008322</name>
</gene>
<dbReference type="GO" id="GO:0006508">
    <property type="term" value="P:proteolysis"/>
    <property type="evidence" value="ECO:0007669"/>
    <property type="project" value="UniProtKB-KW"/>
</dbReference>
<dbReference type="InterPro" id="IPR000477">
    <property type="entry name" value="RT_dom"/>
</dbReference>
<dbReference type="PROSITE" id="PS50878">
    <property type="entry name" value="RT_POL"/>
    <property type="match status" value="1"/>
</dbReference>
<dbReference type="Pfam" id="PF17917">
    <property type="entry name" value="RT_RNaseH"/>
    <property type="match status" value="1"/>
</dbReference>
<evidence type="ECO:0000313" key="11">
    <source>
        <dbReference type="EMBL" id="BBG98825.1"/>
    </source>
</evidence>
<dbReference type="InterPro" id="IPR043502">
    <property type="entry name" value="DNA/RNA_pol_sf"/>
</dbReference>
<dbReference type="Pfam" id="PF00078">
    <property type="entry name" value="RVT_1"/>
    <property type="match status" value="1"/>
</dbReference>
<feature type="domain" description="Reverse transcriptase" evidence="10">
    <location>
        <begin position="388"/>
        <end position="600"/>
    </location>
</feature>
<keyword evidence="2" id="KW-0645">Protease</keyword>
<name>A0A4Y1R3X2_PRUDU</name>
<dbReference type="FunFam" id="3.10.10.10:FF:000007">
    <property type="entry name" value="Retrovirus-related Pol polyprotein from transposon 17.6-like Protein"/>
    <property type="match status" value="1"/>
</dbReference>
<evidence type="ECO:0000256" key="6">
    <source>
        <dbReference type="ARBA" id="ARBA00022759"/>
    </source>
</evidence>
<proteinExistence type="predicted"/>
<organism evidence="11">
    <name type="scientific">Prunus dulcis</name>
    <name type="common">Almond</name>
    <name type="synonym">Amygdalus dulcis</name>
    <dbReference type="NCBI Taxonomy" id="3755"/>
    <lineage>
        <taxon>Eukaryota</taxon>
        <taxon>Viridiplantae</taxon>
        <taxon>Streptophyta</taxon>
        <taxon>Embryophyta</taxon>
        <taxon>Tracheophyta</taxon>
        <taxon>Spermatophyta</taxon>
        <taxon>Magnoliopsida</taxon>
        <taxon>eudicotyledons</taxon>
        <taxon>Gunneridae</taxon>
        <taxon>Pentapetalae</taxon>
        <taxon>rosids</taxon>
        <taxon>fabids</taxon>
        <taxon>Rosales</taxon>
        <taxon>Rosaceae</taxon>
        <taxon>Amygdaloideae</taxon>
        <taxon>Amygdaleae</taxon>
        <taxon>Prunus</taxon>
    </lineage>
</organism>
<dbReference type="CDD" id="cd09274">
    <property type="entry name" value="RNase_HI_RT_Ty3"/>
    <property type="match status" value="1"/>
</dbReference>
<dbReference type="CDD" id="cd01647">
    <property type="entry name" value="RT_LTR"/>
    <property type="match status" value="1"/>
</dbReference>
<dbReference type="PANTHER" id="PTHR37984">
    <property type="entry name" value="PROTEIN CBG26694"/>
    <property type="match status" value="1"/>
</dbReference>
<evidence type="ECO:0000256" key="8">
    <source>
        <dbReference type="ARBA" id="ARBA00022918"/>
    </source>
</evidence>
<dbReference type="EC" id="2.7.7.49" evidence="1"/>
<dbReference type="Gene3D" id="3.30.70.270">
    <property type="match status" value="2"/>
</dbReference>
<feature type="region of interest" description="Disordered" evidence="9">
    <location>
        <begin position="98"/>
        <end position="124"/>
    </location>
</feature>
<reference evidence="11" key="1">
    <citation type="journal article" date="2019" name="Science">
        <title>Mutation of a bHLH transcription factor allowed almond domestication.</title>
        <authorList>
            <person name="Sanchez-Perez R."/>
            <person name="Pavan S."/>
            <person name="Mazzeo R."/>
            <person name="Moldovan C."/>
            <person name="Aiese Cigliano R."/>
            <person name="Del Cueto J."/>
            <person name="Ricciardi F."/>
            <person name="Lotti C."/>
            <person name="Ricciardi L."/>
            <person name="Dicenta F."/>
            <person name="Lopez-Marques R.L."/>
            <person name="Lindberg Moller B."/>
        </authorList>
    </citation>
    <scope>NUCLEOTIDE SEQUENCE</scope>
</reference>
<keyword evidence="6" id="KW-0255">Endonuclease</keyword>
<dbReference type="CDD" id="cd00303">
    <property type="entry name" value="retropepsin_like"/>
    <property type="match status" value="1"/>
</dbReference>
<dbReference type="FunFam" id="3.30.70.270:FF:000020">
    <property type="entry name" value="Transposon Tf2-6 polyprotein-like Protein"/>
    <property type="match status" value="1"/>
</dbReference>
<feature type="compositionally biased region" description="Basic residues" evidence="9">
    <location>
        <begin position="114"/>
        <end position="124"/>
    </location>
</feature>
<dbReference type="InterPro" id="IPR021109">
    <property type="entry name" value="Peptidase_aspartic_dom_sf"/>
</dbReference>
<protein>
    <recommendedName>
        <fullName evidence="1">RNA-directed DNA polymerase</fullName>
        <ecNumber evidence="1">2.7.7.49</ecNumber>
    </recommendedName>
</protein>
<keyword evidence="4" id="KW-0548">Nucleotidyltransferase</keyword>
<evidence type="ECO:0000256" key="4">
    <source>
        <dbReference type="ARBA" id="ARBA00022695"/>
    </source>
</evidence>
<dbReference type="SUPFAM" id="SSF56672">
    <property type="entry name" value="DNA/RNA polymerases"/>
    <property type="match status" value="1"/>
</dbReference>
<dbReference type="InterPro" id="IPR043128">
    <property type="entry name" value="Rev_trsase/Diguanyl_cyclase"/>
</dbReference>
<evidence type="ECO:0000256" key="3">
    <source>
        <dbReference type="ARBA" id="ARBA00022679"/>
    </source>
</evidence>
<evidence type="ECO:0000259" key="10">
    <source>
        <dbReference type="PROSITE" id="PS50878"/>
    </source>
</evidence>
<dbReference type="GO" id="GO:0003964">
    <property type="term" value="F:RNA-directed DNA polymerase activity"/>
    <property type="evidence" value="ECO:0007669"/>
    <property type="project" value="UniProtKB-KW"/>
</dbReference>
<dbReference type="GO" id="GO:0004519">
    <property type="term" value="F:endonuclease activity"/>
    <property type="evidence" value="ECO:0007669"/>
    <property type="project" value="UniProtKB-KW"/>
</dbReference>
<sequence>MRNFKKLLRKQFYPVGYEDERWYKWQHFRQRFGQPVQEYTTEFHNQAMVLDIDVDDYDVFMKYTGGLADYIRKELKLFTVDTIEEATVKAIAIEAKNKRTDKKDDRSKPVNKLTGRKMGRGARKVRHIRHAKDKCWILHPELRPKREKNNQGRNDRKATLTAQQVEELPELKHPDVTLTLMTRPADTEDTYNREELFHVNIQVKQSVVQAIIDPGSQKNLISEALVRKVGLNTTPHPKPYPLGWIQKDVDLQITKQCTFKFAITNRYIDEVTCEVVPLDVCQVILGSPYLWDRDAIHYRRLRKYRLVKDGKEFHINACKPQATNNLLTDNLLTANQAKRLVNSCGRFVLLMIRPQDQSSRAVTLSTLSLSPTQCSDIGKLQEKFKDLFHDVQGLPPRRAVEHEIQLVGDSPLPNLGLYRTSVTESTRSRSKFKDFLNKESSNPAAHHVVRQCYLCLRKTEAGNRYPLPRIDDLLDQLHGARYFTKLDLKSGYHQVRIHDEDTWKTAFKTKQGLFEWLVMPFGLCNAPATFMRLMNEVLRPFLDDFVIVYLDDILIFSVTWEEHLHHIAQVLEVLRTNQLQLNGKKCEFGKQHLVYLGFIVGAGELKVDLEKVQVISQWPTPQTVTEVRSFIGACQYLRKFIRHFSQIAAPLHSLTKANQKFEWSRNHEESFQLLKRKITEAPVLALPNLQRPFEVEADASNYAMGAVLFQDGKPVAYHSEMFSGPVLNYPTYDKELYAMHQAVKHWRAYLLGKEVVVHSDHKPLQFLTTQSKLQQARHMKWMSYLQQFSIVIKYKKGATNKLADMLSRPPTPVNSALLVAMKIQPIVPSEYAKGYDTDADFNSAYAKLQQGKTSEFQLKDGLMYKGTQLCIPEDGDRLQWIREAHTSKVAGHFELRRLY</sequence>
<dbReference type="AlphaFoldDB" id="A0A4Y1R3X2"/>
<keyword evidence="8" id="KW-0695">RNA-directed DNA polymerase</keyword>
<keyword evidence="5" id="KW-0540">Nuclease</keyword>